<keyword evidence="2" id="KW-0813">Transport</keyword>
<dbReference type="GO" id="GO:0005886">
    <property type="term" value="C:plasma membrane"/>
    <property type="evidence" value="ECO:0007669"/>
    <property type="project" value="UniProtKB-SubCell"/>
</dbReference>
<feature type="transmembrane region" description="Helical" evidence="6">
    <location>
        <begin position="341"/>
        <end position="361"/>
    </location>
</feature>
<evidence type="ECO:0000313" key="9">
    <source>
        <dbReference type="Proteomes" id="UP000185568"/>
    </source>
</evidence>
<dbReference type="STRING" id="1714264.BTO30_09155"/>
<gene>
    <name evidence="8" type="ORF">BTO30_09155</name>
</gene>
<evidence type="ECO:0000313" key="8">
    <source>
        <dbReference type="EMBL" id="OLN22470.1"/>
    </source>
</evidence>
<dbReference type="Pfam" id="PF07690">
    <property type="entry name" value="MFS_1"/>
    <property type="match status" value="1"/>
</dbReference>
<name>A0A1Q8Q540_9BACI</name>
<feature type="transmembrane region" description="Helical" evidence="6">
    <location>
        <begin position="169"/>
        <end position="185"/>
    </location>
</feature>
<dbReference type="Proteomes" id="UP000185568">
    <property type="component" value="Unassembled WGS sequence"/>
</dbReference>
<feature type="transmembrane region" description="Helical" evidence="6">
    <location>
        <begin position="367"/>
        <end position="389"/>
    </location>
</feature>
<comment type="caution">
    <text evidence="8">The sequence shown here is derived from an EMBL/GenBank/DDBJ whole genome shotgun (WGS) entry which is preliminary data.</text>
</comment>
<keyword evidence="4 6" id="KW-1133">Transmembrane helix</keyword>
<evidence type="ECO:0000256" key="6">
    <source>
        <dbReference type="SAM" id="Phobius"/>
    </source>
</evidence>
<evidence type="ECO:0000259" key="7">
    <source>
        <dbReference type="PROSITE" id="PS50850"/>
    </source>
</evidence>
<feature type="transmembrane region" description="Helical" evidence="6">
    <location>
        <begin position="285"/>
        <end position="303"/>
    </location>
</feature>
<dbReference type="PANTHER" id="PTHR43129">
    <property type="entry name" value="FOSMIDOMYCIN RESISTANCE PROTEIN"/>
    <property type="match status" value="1"/>
</dbReference>
<dbReference type="InterPro" id="IPR020846">
    <property type="entry name" value="MFS_dom"/>
</dbReference>
<dbReference type="PANTHER" id="PTHR43129:SF1">
    <property type="entry name" value="FOSMIDOMYCIN RESISTANCE PROTEIN"/>
    <property type="match status" value="1"/>
</dbReference>
<dbReference type="Gene3D" id="1.20.1250.20">
    <property type="entry name" value="MFS general substrate transporter like domains"/>
    <property type="match status" value="2"/>
</dbReference>
<dbReference type="RefSeq" id="WP_075398427.1">
    <property type="nucleotide sequence ID" value="NZ_MSDU01000017.1"/>
</dbReference>
<dbReference type="InterPro" id="IPR011701">
    <property type="entry name" value="MFS"/>
</dbReference>
<proteinExistence type="predicted"/>
<comment type="subcellular location">
    <subcellularLocation>
        <location evidence="1">Cell membrane</location>
        <topology evidence="1">Multi-pass membrane protein</topology>
    </subcellularLocation>
</comment>
<evidence type="ECO:0000256" key="1">
    <source>
        <dbReference type="ARBA" id="ARBA00004651"/>
    </source>
</evidence>
<keyword evidence="3 6" id="KW-0812">Transmembrane</keyword>
<feature type="domain" description="Major facilitator superfamily (MFS) profile" evidence="7">
    <location>
        <begin position="16"/>
        <end position="395"/>
    </location>
</feature>
<dbReference type="InterPro" id="IPR005829">
    <property type="entry name" value="Sugar_transporter_CS"/>
</dbReference>
<dbReference type="CDD" id="cd17478">
    <property type="entry name" value="MFS_FsR"/>
    <property type="match status" value="1"/>
</dbReference>
<keyword evidence="5 6" id="KW-0472">Membrane</keyword>
<evidence type="ECO:0000256" key="4">
    <source>
        <dbReference type="ARBA" id="ARBA00022989"/>
    </source>
</evidence>
<dbReference type="OrthoDB" id="9770492at2"/>
<dbReference type="SUPFAM" id="SSF103473">
    <property type="entry name" value="MFS general substrate transporter"/>
    <property type="match status" value="1"/>
</dbReference>
<evidence type="ECO:0000256" key="2">
    <source>
        <dbReference type="ARBA" id="ARBA00022448"/>
    </source>
</evidence>
<reference evidence="8 9" key="1">
    <citation type="submission" date="2016-12" db="EMBL/GenBank/DDBJ databases">
        <title>Domibacillus antri genome sequencing.</title>
        <authorList>
            <person name="Verma A."/>
            <person name="Krishnamurthi S."/>
        </authorList>
    </citation>
    <scope>NUCLEOTIDE SEQUENCE [LARGE SCALE GENOMIC DNA]</scope>
    <source>
        <strain evidence="8 9">XD80</strain>
    </source>
</reference>
<dbReference type="AlphaFoldDB" id="A0A1Q8Q540"/>
<feature type="transmembrane region" description="Helical" evidence="6">
    <location>
        <begin position="52"/>
        <end position="74"/>
    </location>
</feature>
<dbReference type="PROSITE" id="PS50850">
    <property type="entry name" value="MFS"/>
    <property type="match status" value="1"/>
</dbReference>
<dbReference type="GO" id="GO:0022857">
    <property type="term" value="F:transmembrane transporter activity"/>
    <property type="evidence" value="ECO:0007669"/>
    <property type="project" value="InterPro"/>
</dbReference>
<protein>
    <submittedName>
        <fullName evidence="8">MFS transporter</fullName>
    </submittedName>
</protein>
<feature type="transmembrane region" description="Helical" evidence="6">
    <location>
        <begin position="104"/>
        <end position="121"/>
    </location>
</feature>
<dbReference type="EMBL" id="MSDU01000017">
    <property type="protein sequence ID" value="OLN22470.1"/>
    <property type="molecule type" value="Genomic_DNA"/>
</dbReference>
<evidence type="ECO:0000256" key="3">
    <source>
        <dbReference type="ARBA" id="ARBA00022692"/>
    </source>
</evidence>
<dbReference type="PROSITE" id="PS00216">
    <property type="entry name" value="SUGAR_TRANSPORT_1"/>
    <property type="match status" value="1"/>
</dbReference>
<evidence type="ECO:0000256" key="5">
    <source>
        <dbReference type="ARBA" id="ARBA00023136"/>
    </source>
</evidence>
<organism evidence="8 9">
    <name type="scientific">Domibacillus antri</name>
    <dbReference type="NCBI Taxonomy" id="1714264"/>
    <lineage>
        <taxon>Bacteria</taxon>
        <taxon>Bacillati</taxon>
        <taxon>Bacillota</taxon>
        <taxon>Bacilli</taxon>
        <taxon>Bacillales</taxon>
        <taxon>Bacillaceae</taxon>
        <taxon>Domibacillus</taxon>
    </lineage>
</organism>
<dbReference type="InterPro" id="IPR036259">
    <property type="entry name" value="MFS_trans_sf"/>
</dbReference>
<sequence>MHVVSQKNTEYTAYGILFAISGSHFINDSIQSVVPAMFPILEKSLHLSYAQLGWIAFMLNMTSSIMQPVFGAAADVKPRPYFLPFAMVLSTAGVIGYALAPNFIFVMLAALLIGIASAVFHPEGSRVAYMAAGPRRGLAQSIYQMGGNGGQSLAPVFTALLFVPFGQHGALLFTSVSAAGVYLLYRVSVWYREHTPDNVHKKEQNHSGQTITKAIKIAVFLLIMFVFARSWYAAAITNFYQFYLIEDYAFSIPKAQFYLFAFLGAGVAGTFLGGPLADRFGRKNILLFSMIGALPFTLMLPHLPESAVLPVLVLTGFIILSSFSVAVVYAQELLPGKVGMASGLIVGLAFGMGAIGAVLFGTLADSFGIRSVMIIAGSLPILGVIAIFLPSDAMLRSREQ</sequence>
<feature type="transmembrane region" description="Helical" evidence="6">
    <location>
        <begin position="255"/>
        <end position="273"/>
    </location>
</feature>
<feature type="transmembrane region" description="Helical" evidence="6">
    <location>
        <begin position="217"/>
        <end position="243"/>
    </location>
</feature>
<accession>A0A1Q8Q540</accession>
<keyword evidence="9" id="KW-1185">Reference proteome</keyword>
<feature type="transmembrane region" description="Helical" evidence="6">
    <location>
        <begin position="309"/>
        <end position="329"/>
    </location>
</feature>